<organism evidence="2 3">
    <name type="scientific">Roseibium alexandrii</name>
    <dbReference type="NCBI Taxonomy" id="388408"/>
    <lineage>
        <taxon>Bacteria</taxon>
        <taxon>Pseudomonadati</taxon>
        <taxon>Pseudomonadota</taxon>
        <taxon>Alphaproteobacteria</taxon>
        <taxon>Hyphomicrobiales</taxon>
        <taxon>Stappiaceae</taxon>
        <taxon>Roseibium</taxon>
    </lineage>
</organism>
<evidence type="ECO:0000313" key="2">
    <source>
        <dbReference type="EMBL" id="CTQ63949.1"/>
    </source>
</evidence>
<dbReference type="OrthoDB" id="5416480at2"/>
<evidence type="ECO:0000313" key="3">
    <source>
        <dbReference type="Proteomes" id="UP000053235"/>
    </source>
</evidence>
<reference evidence="3" key="1">
    <citation type="submission" date="2015-07" db="EMBL/GenBank/DDBJ databases">
        <authorList>
            <person name="Rodrigo-Torres Lidia"/>
            <person name="Arahal R.David."/>
        </authorList>
    </citation>
    <scope>NUCLEOTIDE SEQUENCE [LARGE SCALE GENOMIC DNA]</scope>
    <source>
        <strain evidence="3">CECT 5112</strain>
    </source>
</reference>
<sequence length="255" mass="27875">MKYADLKSFVNLLPIHAVLVGGVSLSSAALADTVIVGVEDLTYYPHYTMDGGEYGGFGRALLDAWASDNGHTLKYEAYPIKRLMENLVEGTVDIKYPDNAYWSADLKDGKPVVYSDKVVEYIDGVSVTPGNVGKGMDSIKKLGTVRGFTPWSWIDLTSSGAVELSEVKSLDGLIKQAINSRIDAAYANVAVIQHQLGEMGQPDALAFDPDLKHTRDYYYASTTTKPELIADFNSWMSENADKVAALKAEYKVTLD</sequence>
<feature type="chain" id="PRO_5005808846" evidence="1">
    <location>
        <begin position="32"/>
        <end position="255"/>
    </location>
</feature>
<dbReference type="Proteomes" id="UP000053235">
    <property type="component" value="Unassembled WGS sequence"/>
</dbReference>
<proteinExistence type="predicted"/>
<dbReference type="Gene3D" id="3.40.190.10">
    <property type="entry name" value="Periplasmic binding protein-like II"/>
    <property type="match status" value="2"/>
</dbReference>
<dbReference type="STRING" id="388408.LAX5112_00124"/>
<name>A0A0M6ZMG3_9HYPH</name>
<accession>A0A0M6ZMG3</accession>
<dbReference type="SUPFAM" id="SSF53850">
    <property type="entry name" value="Periplasmic binding protein-like II"/>
    <property type="match status" value="1"/>
</dbReference>
<gene>
    <name evidence="2" type="ORF">LAX5112_00124</name>
</gene>
<dbReference type="AlphaFoldDB" id="A0A0M6ZMG3"/>
<protein>
    <submittedName>
        <fullName evidence="2">Bacterial extracellular solute-binding proteins, family 3</fullName>
    </submittedName>
</protein>
<dbReference type="RefSeq" id="WP_082428842.1">
    <property type="nucleotide sequence ID" value="NZ_CXWD01000001.1"/>
</dbReference>
<feature type="signal peptide" evidence="1">
    <location>
        <begin position="1"/>
        <end position="31"/>
    </location>
</feature>
<keyword evidence="1" id="KW-0732">Signal</keyword>
<dbReference type="EMBL" id="CXWD01000001">
    <property type="protein sequence ID" value="CTQ63949.1"/>
    <property type="molecule type" value="Genomic_DNA"/>
</dbReference>
<keyword evidence="3" id="KW-1185">Reference proteome</keyword>
<evidence type="ECO:0000256" key="1">
    <source>
        <dbReference type="SAM" id="SignalP"/>
    </source>
</evidence>